<dbReference type="GO" id="GO:0055085">
    <property type="term" value="P:transmembrane transport"/>
    <property type="evidence" value="ECO:0007669"/>
    <property type="project" value="InterPro"/>
</dbReference>
<accession>A0AAJ5VRZ5</accession>
<keyword evidence="5" id="KW-0813">Transport</keyword>
<dbReference type="PROSITE" id="PS50928">
    <property type="entry name" value="ABC_TM1"/>
    <property type="match status" value="1"/>
</dbReference>
<organism evidence="7 8">
    <name type="scientific">Candidatus Devosia phytovorans</name>
    <dbReference type="NCBI Taxonomy" id="3121372"/>
    <lineage>
        <taxon>Bacteria</taxon>
        <taxon>Pseudomonadati</taxon>
        <taxon>Pseudomonadota</taxon>
        <taxon>Alphaproteobacteria</taxon>
        <taxon>Hyphomicrobiales</taxon>
        <taxon>Devosiaceae</taxon>
        <taxon>Devosia</taxon>
    </lineage>
</organism>
<dbReference type="Pfam" id="PF00528">
    <property type="entry name" value="BPD_transp_1"/>
    <property type="match status" value="1"/>
</dbReference>
<evidence type="ECO:0000256" key="5">
    <source>
        <dbReference type="RuleBase" id="RU363032"/>
    </source>
</evidence>
<evidence type="ECO:0000259" key="6">
    <source>
        <dbReference type="PROSITE" id="PS50928"/>
    </source>
</evidence>
<feature type="domain" description="ABC transmembrane type-1" evidence="6">
    <location>
        <begin position="98"/>
        <end position="310"/>
    </location>
</feature>
<feature type="transmembrane region" description="Helical" evidence="5">
    <location>
        <begin position="245"/>
        <end position="271"/>
    </location>
</feature>
<feature type="transmembrane region" description="Helical" evidence="5">
    <location>
        <begin position="93"/>
        <end position="122"/>
    </location>
</feature>
<evidence type="ECO:0000313" key="8">
    <source>
        <dbReference type="Proteomes" id="UP001217476"/>
    </source>
</evidence>
<dbReference type="PANTHER" id="PTHR43376">
    <property type="entry name" value="OLIGOPEPTIDE TRANSPORT SYSTEM PERMEASE PROTEIN"/>
    <property type="match status" value="1"/>
</dbReference>
<evidence type="ECO:0000256" key="2">
    <source>
        <dbReference type="ARBA" id="ARBA00022692"/>
    </source>
</evidence>
<evidence type="ECO:0000256" key="1">
    <source>
        <dbReference type="ARBA" id="ARBA00004651"/>
    </source>
</evidence>
<gene>
    <name evidence="7" type="ORF">P0Y65_15650</name>
</gene>
<feature type="transmembrane region" description="Helical" evidence="5">
    <location>
        <begin position="7"/>
        <end position="25"/>
    </location>
</feature>
<comment type="subcellular location">
    <subcellularLocation>
        <location evidence="1 5">Cell membrane</location>
        <topology evidence="1 5">Multi-pass membrane protein</topology>
    </subcellularLocation>
</comment>
<dbReference type="GO" id="GO:0005886">
    <property type="term" value="C:plasma membrane"/>
    <property type="evidence" value="ECO:0007669"/>
    <property type="project" value="UniProtKB-SubCell"/>
</dbReference>
<sequence>MIFLLRRLGFYFAAFMVAITLNFLLPRLMPGDPTTRIFASLRGKLRPEQLDVLREAYGLDGSLLDQYLNYLWALLHLDFGISTVHYPEPTADLLFYAAGWTLFLVGVAIALSFAIGILMGIYSAWHRGGFFDSVFTPINVMMNAFTPAVVALLLWYAFTMQWTIFPLGRAHDINLTPGWNLASAGNIAWHAVLPVLSIVLVNFGSWHLGMRNTMINLLNEDFVVLARAKGLSDRRIRNRYVARNAILPQITSLALSVGYVFGGAFIAEVVFNYPGLGKFTLNAIESRDYTFIQAQLTLLTCSVLVANLISDVCNVVLDPRLRRAGGH</sequence>
<keyword evidence="4 5" id="KW-0472">Membrane</keyword>
<evidence type="ECO:0000313" key="7">
    <source>
        <dbReference type="EMBL" id="WEK03614.1"/>
    </source>
</evidence>
<dbReference type="InterPro" id="IPR000515">
    <property type="entry name" value="MetI-like"/>
</dbReference>
<feature type="transmembrane region" description="Helical" evidence="5">
    <location>
        <begin position="291"/>
        <end position="317"/>
    </location>
</feature>
<protein>
    <submittedName>
        <fullName evidence="7">ABC transporter permease</fullName>
    </submittedName>
</protein>
<dbReference type="Gene3D" id="1.10.3720.10">
    <property type="entry name" value="MetI-like"/>
    <property type="match status" value="1"/>
</dbReference>
<dbReference type="AlphaFoldDB" id="A0AAJ5VRZ5"/>
<evidence type="ECO:0000256" key="4">
    <source>
        <dbReference type="ARBA" id="ARBA00023136"/>
    </source>
</evidence>
<dbReference type="InterPro" id="IPR035906">
    <property type="entry name" value="MetI-like_sf"/>
</dbReference>
<reference evidence="7" key="1">
    <citation type="submission" date="2023-03" db="EMBL/GenBank/DDBJ databases">
        <title>Andean soil-derived lignocellulolytic bacterial consortium as a source of novel taxa and putative plastic-active enzymes.</title>
        <authorList>
            <person name="Diaz-Garcia L."/>
            <person name="Chuvochina M."/>
            <person name="Feuerriegel G."/>
            <person name="Bunk B."/>
            <person name="Sproer C."/>
            <person name="Streit W.R."/>
            <person name="Rodriguez L.M."/>
            <person name="Overmann J."/>
            <person name="Jimenez D.J."/>
        </authorList>
    </citation>
    <scope>NUCLEOTIDE SEQUENCE</scope>
    <source>
        <strain evidence="7">MAG 4196</strain>
    </source>
</reference>
<comment type="similarity">
    <text evidence="5">Belongs to the binding-protein-dependent transport system permease family.</text>
</comment>
<proteinExistence type="inferred from homology"/>
<keyword evidence="3 5" id="KW-1133">Transmembrane helix</keyword>
<evidence type="ECO:0000256" key="3">
    <source>
        <dbReference type="ARBA" id="ARBA00022989"/>
    </source>
</evidence>
<dbReference type="EMBL" id="CP119312">
    <property type="protein sequence ID" value="WEK03614.1"/>
    <property type="molecule type" value="Genomic_DNA"/>
</dbReference>
<keyword evidence="2 5" id="KW-0812">Transmembrane</keyword>
<dbReference type="CDD" id="cd06261">
    <property type="entry name" value="TM_PBP2"/>
    <property type="match status" value="1"/>
</dbReference>
<feature type="transmembrane region" description="Helical" evidence="5">
    <location>
        <begin position="134"/>
        <end position="158"/>
    </location>
</feature>
<feature type="transmembrane region" description="Helical" evidence="5">
    <location>
        <begin position="187"/>
        <end position="208"/>
    </location>
</feature>
<dbReference type="Proteomes" id="UP001217476">
    <property type="component" value="Chromosome"/>
</dbReference>
<name>A0AAJ5VRZ5_9HYPH</name>
<dbReference type="PANTHER" id="PTHR43376:SF1">
    <property type="entry name" value="OLIGOPEPTIDE TRANSPORT SYSTEM PERMEASE PROTEIN"/>
    <property type="match status" value="1"/>
</dbReference>
<dbReference type="SUPFAM" id="SSF161098">
    <property type="entry name" value="MetI-like"/>
    <property type="match status" value="1"/>
</dbReference>